<evidence type="ECO:0000256" key="1">
    <source>
        <dbReference type="SAM" id="MobiDB-lite"/>
    </source>
</evidence>
<organism evidence="2 3">
    <name type="scientific">Synaphobranchus kaupii</name>
    <name type="common">Kaup's arrowtooth eel</name>
    <dbReference type="NCBI Taxonomy" id="118154"/>
    <lineage>
        <taxon>Eukaryota</taxon>
        <taxon>Metazoa</taxon>
        <taxon>Chordata</taxon>
        <taxon>Craniata</taxon>
        <taxon>Vertebrata</taxon>
        <taxon>Euteleostomi</taxon>
        <taxon>Actinopterygii</taxon>
        <taxon>Neopterygii</taxon>
        <taxon>Teleostei</taxon>
        <taxon>Anguilliformes</taxon>
        <taxon>Synaphobranchidae</taxon>
        <taxon>Synaphobranchus</taxon>
    </lineage>
</organism>
<comment type="caution">
    <text evidence="2">The sequence shown here is derived from an EMBL/GenBank/DDBJ whole genome shotgun (WGS) entry which is preliminary data.</text>
</comment>
<sequence length="152" mass="16998">MKALFQLHELTSPLEAKSQLARRVALPNRKVFGSRGATGLTVTPAKLPRFRRVETFKEFKVRRRARLFRRCNVQKAPVRPALWTAAASKVILLERLIRFGSCGAGSRCGRAAYQGRPRLRRRTEGAGAKTARRARSSDPLPAAYPSLESQRG</sequence>
<protein>
    <submittedName>
        <fullName evidence="2">Uncharacterized protein</fullName>
    </submittedName>
</protein>
<proteinExistence type="predicted"/>
<evidence type="ECO:0000313" key="3">
    <source>
        <dbReference type="Proteomes" id="UP001152622"/>
    </source>
</evidence>
<feature type="region of interest" description="Disordered" evidence="1">
    <location>
        <begin position="115"/>
        <end position="152"/>
    </location>
</feature>
<name>A0A9Q1E8Q2_SYNKA</name>
<dbReference type="Proteomes" id="UP001152622">
    <property type="component" value="Chromosome 21"/>
</dbReference>
<evidence type="ECO:0000313" key="2">
    <source>
        <dbReference type="EMBL" id="KAJ8334222.1"/>
    </source>
</evidence>
<dbReference type="EMBL" id="JAINUF010000021">
    <property type="protein sequence ID" value="KAJ8334222.1"/>
    <property type="molecule type" value="Genomic_DNA"/>
</dbReference>
<accession>A0A9Q1E8Q2</accession>
<reference evidence="2" key="1">
    <citation type="journal article" date="2023" name="Science">
        <title>Genome structures resolve the early diversification of teleost fishes.</title>
        <authorList>
            <person name="Parey E."/>
            <person name="Louis A."/>
            <person name="Montfort J."/>
            <person name="Bouchez O."/>
            <person name="Roques C."/>
            <person name="Iampietro C."/>
            <person name="Lluch J."/>
            <person name="Castinel A."/>
            <person name="Donnadieu C."/>
            <person name="Desvignes T."/>
            <person name="Floi Bucao C."/>
            <person name="Jouanno E."/>
            <person name="Wen M."/>
            <person name="Mejri S."/>
            <person name="Dirks R."/>
            <person name="Jansen H."/>
            <person name="Henkel C."/>
            <person name="Chen W.J."/>
            <person name="Zahm M."/>
            <person name="Cabau C."/>
            <person name="Klopp C."/>
            <person name="Thompson A.W."/>
            <person name="Robinson-Rechavi M."/>
            <person name="Braasch I."/>
            <person name="Lecointre G."/>
            <person name="Bobe J."/>
            <person name="Postlethwait J.H."/>
            <person name="Berthelot C."/>
            <person name="Roest Crollius H."/>
            <person name="Guiguen Y."/>
        </authorList>
    </citation>
    <scope>NUCLEOTIDE SEQUENCE</scope>
    <source>
        <strain evidence="2">WJC10195</strain>
    </source>
</reference>
<gene>
    <name evidence="2" type="ORF">SKAU_G00398610</name>
</gene>
<keyword evidence="3" id="KW-1185">Reference proteome</keyword>
<dbReference type="AlphaFoldDB" id="A0A9Q1E8Q2"/>